<keyword evidence="6" id="KW-0560">Oxidoreductase</keyword>
<dbReference type="Gene3D" id="3.30.70.3290">
    <property type="match status" value="1"/>
</dbReference>
<dbReference type="SMART" id="SM00829">
    <property type="entry name" value="PKS_ER"/>
    <property type="match status" value="1"/>
</dbReference>
<feature type="domain" description="Carrier" evidence="10">
    <location>
        <begin position="2448"/>
        <end position="2525"/>
    </location>
</feature>
<dbReference type="InterPro" id="IPR042104">
    <property type="entry name" value="PKS_dehydratase_sf"/>
</dbReference>
<dbReference type="GO" id="GO:1901336">
    <property type="term" value="P:lactone biosynthetic process"/>
    <property type="evidence" value="ECO:0007669"/>
    <property type="project" value="UniProtKB-ARBA"/>
</dbReference>
<organism evidence="13 14">
    <name type="scientific">Bionectria ochroleuca</name>
    <name type="common">Gliocladium roseum</name>
    <dbReference type="NCBI Taxonomy" id="29856"/>
    <lineage>
        <taxon>Eukaryota</taxon>
        <taxon>Fungi</taxon>
        <taxon>Dikarya</taxon>
        <taxon>Ascomycota</taxon>
        <taxon>Pezizomycotina</taxon>
        <taxon>Sordariomycetes</taxon>
        <taxon>Hypocreomycetidae</taxon>
        <taxon>Hypocreales</taxon>
        <taxon>Bionectriaceae</taxon>
        <taxon>Clonostachys</taxon>
    </lineage>
</organism>
<dbReference type="SUPFAM" id="SSF52151">
    <property type="entry name" value="FabD/lysophospholipase-like"/>
    <property type="match status" value="1"/>
</dbReference>
<evidence type="ECO:0000259" key="12">
    <source>
        <dbReference type="PROSITE" id="PS52019"/>
    </source>
</evidence>
<evidence type="ECO:0000256" key="8">
    <source>
        <dbReference type="ARBA" id="ARBA00023315"/>
    </source>
</evidence>
<dbReference type="InterPro" id="IPR016035">
    <property type="entry name" value="Acyl_Trfase/lysoPLipase"/>
</dbReference>
<evidence type="ECO:0000256" key="4">
    <source>
        <dbReference type="ARBA" id="ARBA00022679"/>
    </source>
</evidence>
<keyword evidence="3" id="KW-0597">Phosphoprotein</keyword>
<dbReference type="PROSITE" id="PS52004">
    <property type="entry name" value="KS3_2"/>
    <property type="match status" value="1"/>
</dbReference>
<protein>
    <recommendedName>
        <fullName evidence="15">Carrier domain-containing protein</fullName>
    </recommendedName>
</protein>
<dbReference type="Pfam" id="PF00698">
    <property type="entry name" value="Acyl_transf_1"/>
    <property type="match status" value="1"/>
</dbReference>
<feature type="active site" description="Proton acceptor; for dehydratase activity" evidence="9">
    <location>
        <position position="991"/>
    </location>
</feature>
<dbReference type="SMART" id="SM00822">
    <property type="entry name" value="PKS_KR"/>
    <property type="match status" value="1"/>
</dbReference>
<dbReference type="SMART" id="SM00825">
    <property type="entry name" value="PKS_KS"/>
    <property type="match status" value="1"/>
</dbReference>
<dbReference type="Gene3D" id="3.40.366.10">
    <property type="entry name" value="Malonyl-Coenzyme A Acyl Carrier Protein, domain 2"/>
    <property type="match status" value="1"/>
</dbReference>
<evidence type="ECO:0000256" key="9">
    <source>
        <dbReference type="PROSITE-ProRule" id="PRU01363"/>
    </source>
</evidence>
<comment type="pathway">
    <text evidence="1">Secondary metabolite biosynthesis.</text>
</comment>
<dbReference type="InterPro" id="IPR020806">
    <property type="entry name" value="PKS_PP-bd"/>
</dbReference>
<keyword evidence="7" id="KW-0511">Multifunctional enzyme</keyword>
<dbReference type="GO" id="GO:0031177">
    <property type="term" value="F:phosphopantetheine binding"/>
    <property type="evidence" value="ECO:0007669"/>
    <property type="project" value="InterPro"/>
</dbReference>
<dbReference type="SUPFAM" id="SSF55048">
    <property type="entry name" value="Probable ACP-binding domain of malonyl-CoA ACP transacylase"/>
    <property type="match status" value="1"/>
</dbReference>
<dbReference type="GO" id="GO:0006633">
    <property type="term" value="P:fatty acid biosynthetic process"/>
    <property type="evidence" value="ECO:0007669"/>
    <property type="project" value="InterPro"/>
</dbReference>
<dbReference type="InterPro" id="IPR057326">
    <property type="entry name" value="KR_dom"/>
</dbReference>
<dbReference type="InterPro" id="IPR050091">
    <property type="entry name" value="PKS_NRPS_Biosynth_Enz"/>
</dbReference>
<dbReference type="InterPro" id="IPR014031">
    <property type="entry name" value="Ketoacyl_synth_C"/>
</dbReference>
<evidence type="ECO:0000256" key="2">
    <source>
        <dbReference type="ARBA" id="ARBA00022450"/>
    </source>
</evidence>
<dbReference type="Pfam" id="PF21089">
    <property type="entry name" value="PKS_DH_N"/>
    <property type="match status" value="1"/>
</dbReference>
<dbReference type="GO" id="GO:0004315">
    <property type="term" value="F:3-oxoacyl-[acyl-carrier-protein] synthase activity"/>
    <property type="evidence" value="ECO:0007669"/>
    <property type="project" value="InterPro"/>
</dbReference>
<dbReference type="Pfam" id="PF08659">
    <property type="entry name" value="KR"/>
    <property type="match status" value="2"/>
</dbReference>
<dbReference type="SUPFAM" id="SSF50129">
    <property type="entry name" value="GroES-like"/>
    <property type="match status" value="1"/>
</dbReference>
<dbReference type="InterPro" id="IPR016039">
    <property type="entry name" value="Thiolase-like"/>
</dbReference>
<dbReference type="PROSITE" id="PS00012">
    <property type="entry name" value="PHOSPHOPANTETHEINE"/>
    <property type="match status" value="1"/>
</dbReference>
<dbReference type="InterPro" id="IPR014043">
    <property type="entry name" value="Acyl_transferase_dom"/>
</dbReference>
<dbReference type="GO" id="GO:0004312">
    <property type="term" value="F:fatty acid synthase activity"/>
    <property type="evidence" value="ECO:0007669"/>
    <property type="project" value="TreeGrafter"/>
</dbReference>
<keyword evidence="2" id="KW-0596">Phosphopantetheine</keyword>
<evidence type="ECO:0000313" key="13">
    <source>
        <dbReference type="EMBL" id="KAF9760542.1"/>
    </source>
</evidence>
<dbReference type="InterPro" id="IPR014030">
    <property type="entry name" value="Ketoacyl_synth_N"/>
</dbReference>
<evidence type="ECO:0000256" key="3">
    <source>
        <dbReference type="ARBA" id="ARBA00022553"/>
    </source>
</evidence>
<dbReference type="InterPro" id="IPR049551">
    <property type="entry name" value="PKS_DH_C"/>
</dbReference>
<reference evidence="13" key="1">
    <citation type="submission" date="2020-10" db="EMBL/GenBank/DDBJ databases">
        <title>High-Quality Genome Resource of Clonostachys rosea strain S41 by Oxford Nanopore Long-Read Sequencing.</title>
        <authorList>
            <person name="Wang H."/>
        </authorList>
    </citation>
    <scope>NUCLEOTIDE SEQUENCE</scope>
    <source>
        <strain evidence="13">S41</strain>
    </source>
</reference>
<dbReference type="InterPro" id="IPR036736">
    <property type="entry name" value="ACP-like_sf"/>
</dbReference>
<dbReference type="SUPFAM" id="SSF53335">
    <property type="entry name" value="S-adenosyl-L-methionine-dependent methyltransferases"/>
    <property type="match status" value="1"/>
</dbReference>
<dbReference type="CDD" id="cd02440">
    <property type="entry name" value="AdoMet_MTases"/>
    <property type="match status" value="1"/>
</dbReference>
<feature type="region of interest" description="N-terminal hotdog fold" evidence="9">
    <location>
        <begin position="953"/>
        <end position="1093"/>
    </location>
</feature>
<dbReference type="InterPro" id="IPR013968">
    <property type="entry name" value="PKS_KR"/>
</dbReference>
<dbReference type="SMART" id="SM00826">
    <property type="entry name" value="PKS_DH"/>
    <property type="match status" value="1"/>
</dbReference>
<dbReference type="InterPro" id="IPR020841">
    <property type="entry name" value="PKS_Beta-ketoAc_synthase_dom"/>
</dbReference>
<evidence type="ECO:0000256" key="5">
    <source>
        <dbReference type="ARBA" id="ARBA00022857"/>
    </source>
</evidence>
<evidence type="ECO:0008006" key="15">
    <source>
        <dbReference type="Google" id="ProtNLM"/>
    </source>
</evidence>
<evidence type="ECO:0000256" key="7">
    <source>
        <dbReference type="ARBA" id="ARBA00023268"/>
    </source>
</evidence>
<dbReference type="InterPro" id="IPR011032">
    <property type="entry name" value="GroES-like_sf"/>
</dbReference>
<dbReference type="GO" id="GO:0016491">
    <property type="term" value="F:oxidoreductase activity"/>
    <property type="evidence" value="ECO:0007669"/>
    <property type="project" value="UniProtKB-KW"/>
</dbReference>
<keyword evidence="8" id="KW-0012">Acyltransferase</keyword>
<dbReference type="Pfam" id="PF13602">
    <property type="entry name" value="ADH_zinc_N_2"/>
    <property type="match status" value="1"/>
</dbReference>
<dbReference type="Gene3D" id="1.10.1200.10">
    <property type="entry name" value="ACP-like"/>
    <property type="match status" value="1"/>
</dbReference>
<dbReference type="SMART" id="SM00823">
    <property type="entry name" value="PKS_PP"/>
    <property type="match status" value="1"/>
</dbReference>
<dbReference type="SUPFAM" id="SSF51735">
    <property type="entry name" value="NAD(P)-binding Rossmann-fold domains"/>
    <property type="match status" value="2"/>
</dbReference>
<dbReference type="InterPro" id="IPR020843">
    <property type="entry name" value="ER"/>
</dbReference>
<dbReference type="InterPro" id="IPR001227">
    <property type="entry name" value="Ac_transferase_dom_sf"/>
</dbReference>
<dbReference type="InterPro" id="IPR029063">
    <property type="entry name" value="SAM-dependent_MTases_sf"/>
</dbReference>
<dbReference type="InterPro" id="IPR020807">
    <property type="entry name" value="PKS_DH"/>
</dbReference>
<dbReference type="InterPro" id="IPR049900">
    <property type="entry name" value="PKS_mFAS_DH"/>
</dbReference>
<dbReference type="Pfam" id="PF02801">
    <property type="entry name" value="Ketoacyl-synt_C"/>
    <property type="match status" value="1"/>
</dbReference>
<dbReference type="Pfam" id="PF00109">
    <property type="entry name" value="ketoacyl-synt"/>
    <property type="match status" value="1"/>
</dbReference>
<dbReference type="EMBL" id="JADCTT010000001">
    <property type="protein sequence ID" value="KAF9760542.1"/>
    <property type="molecule type" value="Genomic_DNA"/>
</dbReference>
<dbReference type="SUPFAM" id="SSF53901">
    <property type="entry name" value="Thiolase-like"/>
    <property type="match status" value="1"/>
</dbReference>
<dbReference type="InterPro" id="IPR013217">
    <property type="entry name" value="Methyltransf_12"/>
</dbReference>
<keyword evidence="5" id="KW-0521">NADP</keyword>
<feature type="domain" description="PKS/mFAS DH" evidence="12">
    <location>
        <begin position="953"/>
        <end position="1274"/>
    </location>
</feature>
<keyword evidence="4" id="KW-0808">Transferase</keyword>
<dbReference type="Gene3D" id="3.40.47.10">
    <property type="match status" value="1"/>
</dbReference>
<dbReference type="InterPro" id="IPR009081">
    <property type="entry name" value="PP-bd_ACP"/>
</dbReference>
<feature type="region of interest" description="C-terminal hotdog fold" evidence="9">
    <location>
        <begin position="1123"/>
        <end position="1274"/>
    </location>
</feature>
<gene>
    <name evidence="13" type="ORF">IM811_002236</name>
</gene>
<dbReference type="InterPro" id="IPR056501">
    <property type="entry name" value="NAD-bd_HRPKS_sdrA"/>
</dbReference>
<dbReference type="Gene3D" id="3.40.50.720">
    <property type="entry name" value="NAD(P)-binding Rossmann-like Domain"/>
    <property type="match status" value="2"/>
</dbReference>
<dbReference type="InterPro" id="IPR018201">
    <property type="entry name" value="Ketoacyl_synth_AS"/>
</dbReference>
<comment type="caution">
    <text evidence="13">The sequence shown here is derived from an EMBL/GenBank/DDBJ whole genome shotgun (WGS) entry which is preliminary data.</text>
</comment>
<proteinExistence type="predicted"/>
<evidence type="ECO:0000313" key="14">
    <source>
        <dbReference type="Proteomes" id="UP000616885"/>
    </source>
</evidence>
<dbReference type="SUPFAM" id="SSF47336">
    <property type="entry name" value="ACP-like"/>
    <property type="match status" value="1"/>
</dbReference>
<dbReference type="InterPro" id="IPR013154">
    <property type="entry name" value="ADH-like_N"/>
</dbReference>
<evidence type="ECO:0000256" key="1">
    <source>
        <dbReference type="ARBA" id="ARBA00005179"/>
    </source>
</evidence>
<dbReference type="FunFam" id="3.40.50.720:FF:000209">
    <property type="entry name" value="Polyketide synthase Pks12"/>
    <property type="match status" value="1"/>
</dbReference>
<dbReference type="CDD" id="cd05195">
    <property type="entry name" value="enoyl_red"/>
    <property type="match status" value="1"/>
</dbReference>
<dbReference type="Gene3D" id="3.10.129.110">
    <property type="entry name" value="Polyketide synthase dehydratase"/>
    <property type="match status" value="1"/>
</dbReference>
<dbReference type="InterPro" id="IPR006162">
    <property type="entry name" value="Ppantetheine_attach_site"/>
</dbReference>
<dbReference type="InterPro" id="IPR049552">
    <property type="entry name" value="PKS_DH_N"/>
</dbReference>
<dbReference type="Pfam" id="PF23297">
    <property type="entry name" value="ACP_SdgA_C"/>
    <property type="match status" value="1"/>
</dbReference>
<evidence type="ECO:0000259" key="10">
    <source>
        <dbReference type="PROSITE" id="PS50075"/>
    </source>
</evidence>
<dbReference type="Proteomes" id="UP000616885">
    <property type="component" value="Unassembled WGS sequence"/>
</dbReference>
<dbReference type="PROSITE" id="PS50075">
    <property type="entry name" value="CARRIER"/>
    <property type="match status" value="1"/>
</dbReference>
<dbReference type="PROSITE" id="PS00606">
    <property type="entry name" value="KS3_1"/>
    <property type="match status" value="1"/>
</dbReference>
<evidence type="ECO:0000256" key="6">
    <source>
        <dbReference type="ARBA" id="ARBA00023002"/>
    </source>
</evidence>
<dbReference type="Pfam" id="PF23114">
    <property type="entry name" value="NAD-bd_HRPKS_sdrA"/>
    <property type="match status" value="1"/>
</dbReference>
<dbReference type="Pfam" id="PF08242">
    <property type="entry name" value="Methyltransf_12"/>
    <property type="match status" value="1"/>
</dbReference>
<dbReference type="GO" id="GO:0030639">
    <property type="term" value="P:polyketide biosynthetic process"/>
    <property type="evidence" value="ECO:0007669"/>
    <property type="project" value="UniProtKB-ARBA"/>
</dbReference>
<dbReference type="Gene3D" id="3.40.50.150">
    <property type="entry name" value="Vaccinia Virus protein VP39"/>
    <property type="match status" value="1"/>
</dbReference>
<dbReference type="PANTHER" id="PTHR43775:SF29">
    <property type="entry name" value="ASPERFURANONE POLYKETIDE SYNTHASE AFOG-RELATED"/>
    <property type="match status" value="1"/>
</dbReference>
<feature type="domain" description="Ketosynthase family 3 (KS3)" evidence="11">
    <location>
        <begin position="24"/>
        <end position="444"/>
    </location>
</feature>
<accession>A0A8H7NQL0</accession>
<dbReference type="PANTHER" id="PTHR43775">
    <property type="entry name" value="FATTY ACID SYNTHASE"/>
    <property type="match status" value="1"/>
</dbReference>
<dbReference type="SMART" id="SM00827">
    <property type="entry name" value="PKS_AT"/>
    <property type="match status" value="1"/>
</dbReference>
<dbReference type="Pfam" id="PF08240">
    <property type="entry name" value="ADH_N"/>
    <property type="match status" value="1"/>
</dbReference>
<dbReference type="Pfam" id="PF14765">
    <property type="entry name" value="PS-DH"/>
    <property type="match status" value="1"/>
</dbReference>
<name>A0A8H7NQL0_BIOOC</name>
<dbReference type="CDD" id="cd00833">
    <property type="entry name" value="PKS"/>
    <property type="match status" value="1"/>
</dbReference>
<dbReference type="InterPro" id="IPR036291">
    <property type="entry name" value="NAD(P)-bd_dom_sf"/>
</dbReference>
<dbReference type="InterPro" id="IPR016036">
    <property type="entry name" value="Malonyl_transacylase_ACP-bd"/>
</dbReference>
<evidence type="ECO:0000259" key="11">
    <source>
        <dbReference type="PROSITE" id="PS52004"/>
    </source>
</evidence>
<dbReference type="PROSITE" id="PS52019">
    <property type="entry name" value="PKS_MFAS_DH"/>
    <property type="match status" value="1"/>
</dbReference>
<sequence>MSPFVYNDSDNSSTRLTPQEKNADEAIAIIGFSVNLPEASSVEAFWDLTVAGRCAAREFPPDRVNHEAWCEGKGSVQGTIRPKKAHFLETDVSLFDAPFFSITAAEADAMDPQQRGLLETTYKALENAGIPIAKISGTNTAVYTGNFTMDYTMISSKDPELIPNYTSTGLAGTYLSNRLSNFFNLKGPSMTIDTACSSSLVAFDQACKSLWRGETSMGIVAGCNLVYALDTTIGLSRMGFLSPDGVCYSFDERANGYSRGEGFAALIIKPVSAAIRDGDLIRAVVRATGTNQNGTTSLAQPSKEAQVHLIEDTYASAGLSLSRTRYVEAHGTGTSKETLSRLALLAKLLDIIMAGMIRFMSKASIGHTEGTSGLAGIVRAVMILEKGIIPPIANLQRLNPAIDAEFLNLEFPTVCRPWPGSGLRRASVCSSGFGGTNAHAVLDDAHHFLQEHGLKGIHCTMVDPQVRLEQRKTLYCTNGVSADRNVEEFRSLQHPVANGLGLASRTPFCLQSHNFLFESADYGNLESLAFTLSERRSIYPWRSYAVADSLPSLSKAISEIPAPTKAQNRPRVGFVFTGQGAQWLGMGKELLMYDVFCRSIKRAESYLQRLGCSWSLINCFTTFEGSMNLNAPALAQPACTVLQVALVDLLKSFNLLPSVVIGHSSGEIAAAYAVGGISSEAAWRLAYLRGLFSSELGQSRTIEAGMISVGTSLEKANTYLEEILAQCPGGLLCVACINSPKNVTVSGSRLLINLLKTRLDQDEVFNRVLAVPVAYHSPQMKMIAARYTNSIGKLEAGFRGHKEVPMISSVTGHIVPLDVLTDPEYWVRNLTSQVKFCQAVEACCQNSMSSETKKIDLSHRREVSVTDLLEIGPHSTLAGPIREILSNVSVSRSVRYSSCLIRKRSAILTLMEAAGRLHCVGFPLNIDRVNSLKQSLKHHRSVLPSLPAYPFDHSTSYWREGRITDWNNSEPSWRHFLSAAASSPTAWIRDHKINGDVLFPAAGMLVMAMEAVVQVTKHFDQKLTAFECRGVEFLAALAVPEDEEGVEVTTRLVDLAHSPNRLDSGFEFHIQSHHGNAITIICRGTIEPIFAETAPAHLDHIQELEAAQDIAIKNASRALQDSTKNVKGHTLYSRLHKFGYHFTGSFRRITHAYWEGVGECVGDVSLFEDPSGALPAVIHPASLDGVIQVMLPAITAGGNVKTPTMIPTRIDRLWIARDGLLPDSSIQLQAHTLRRLTNRRTHQLDCSAFNNTNGLLKVQMNGLEATSITTTDGSDSAQTHARQLCYKMTFKPDISLIDTARLRNLLQGQGQQDVEAALTWTDIEQLVAVSAKRISQEVQEDSIPSHLPHLRRQLKWIKQISSSIKSPLDTLENIRKRVESRGKIGQLYLEFLDCLQDILQGRVDALEFLNQDNNLRTYYGYNTDSSSFFGPLSVFMKLLAHKSPSLKVIEVGAGTGSTTQRILDMLTTKTSYGYTAQYSHYEFTDISPAFLSMAKENFGAYPNMNFSLFNVENIAGEQGYEPHSFDVVVAANVLHATKSLDVTLRAVRSLLKRDGKLILIEITEPEKIQMPIVFGCLPGWWLSTDAYRPNGPLLAETQWDHVLKQHGFSGLDFVAHDHEREGANMVSCILSTATEEISRATAETGIHVRIATGFDQAHKPSLPFCQIVQEVSRCPTCKVGTFDDASRDEALQAQLLIVICDGRSWPMLDRLGDQEYYALQSTLVKAKAVLWLNEIPEPAQCPQEAMITGLARTLRLERPGFIFTIASLSSKDEQVALFVRQVFENTIDGIRTGVYEPELVQNSGFLEIPRVYEDDARNQTIHTSVSSIEQDVPFGSRDLELKIRSPGLLESLHFEEVLDKSSTPLAADEVEIEVRAVGVNFRDLLVALGRVPDNNLGCECSGIISKVGSEGHLKPGDKVVAFHSNPFRRAVRCKAFMAIPIPESMPFTEAAAIPINFMTAYRALIEVAQLAEGESVLIHGGAGGTGQAAIQVAQLCGAKVYVTVGSNHKKQLIMDLYDVPAENILYSRDLSFAKGIMRLTDGQGVNVVLNSLAGSGLSASWDCIAPYGRFIEIGKKDILSRRVLPMHPFARNVTFAAVDIASMGKERPRMLSSMLSKILDLFQSGRLKSVFPLKAFSVGQVEESLRYLQSGINAGKAVVETEPQMLVTVKSIPPTLECLAFALTSPIKATLRPETSWSFDTHGTYIIAGGLGGLGQSVVKWMVKKGARHFILLSRRGAKRHWLRQNVGAAVEGSSASESRRVLELAPAVTPGLRLFLLFSSITGVVGSQSQPNYTAGNTFQDALALLRQSQGLAGVSVDLAAMDSVGFLADQRDVLDQIVNIKHTMAMVEGELLAILDEQCRSTSSSSSSNSRPAQVITGLKLPSHLTATGGQEAAWMGQPMFQALYQVPDLSISSETALHSHENNADHGVTLDRLRTISDANSTLEDKMVAVKEVLLHQIARFLSLSPTDMDSARPLHGYGVDSLIGMELRSWLRKVLHVDVSMFEILGGENIDSMTSLIAKRIDIA</sequence>
<dbReference type="Gene3D" id="3.90.180.10">
    <property type="entry name" value="Medium-chain alcohol dehydrogenases, catalytic domain"/>
    <property type="match status" value="1"/>
</dbReference>
<feature type="active site" description="Proton donor; for dehydratase activity" evidence="9">
    <location>
        <position position="1184"/>
    </location>
</feature>